<dbReference type="Proteomes" id="UP001295444">
    <property type="component" value="Chromosome 04"/>
</dbReference>
<evidence type="ECO:0000313" key="2">
    <source>
        <dbReference type="Proteomes" id="UP001295444"/>
    </source>
</evidence>
<keyword evidence="2" id="KW-1185">Reference proteome</keyword>
<name>A0AAD1W1N1_PELCU</name>
<dbReference type="AlphaFoldDB" id="A0AAD1W1N1"/>
<gene>
    <name evidence="1" type="ORF">PECUL_23A049622</name>
</gene>
<organism evidence="1 2">
    <name type="scientific">Pelobates cultripes</name>
    <name type="common">Western spadefoot toad</name>
    <dbReference type="NCBI Taxonomy" id="61616"/>
    <lineage>
        <taxon>Eukaryota</taxon>
        <taxon>Metazoa</taxon>
        <taxon>Chordata</taxon>
        <taxon>Craniata</taxon>
        <taxon>Vertebrata</taxon>
        <taxon>Euteleostomi</taxon>
        <taxon>Amphibia</taxon>
        <taxon>Batrachia</taxon>
        <taxon>Anura</taxon>
        <taxon>Pelobatoidea</taxon>
        <taxon>Pelobatidae</taxon>
        <taxon>Pelobates</taxon>
    </lineage>
</organism>
<sequence length="57" mass="6336">DSLPCGFLGLPVGFQTPRASLTPGKYPPTVRIYCDSFSLRPRYSRRTSGLAVRHPEN</sequence>
<reference evidence="1" key="1">
    <citation type="submission" date="2022-03" db="EMBL/GenBank/DDBJ databases">
        <authorList>
            <person name="Alioto T."/>
            <person name="Alioto T."/>
            <person name="Gomez Garrido J."/>
        </authorList>
    </citation>
    <scope>NUCLEOTIDE SEQUENCE</scope>
</reference>
<feature type="non-terminal residue" evidence="1">
    <location>
        <position position="1"/>
    </location>
</feature>
<dbReference type="EMBL" id="OW240915">
    <property type="protein sequence ID" value="CAH2283150.1"/>
    <property type="molecule type" value="Genomic_DNA"/>
</dbReference>
<accession>A0AAD1W1N1</accession>
<proteinExistence type="predicted"/>
<protein>
    <submittedName>
        <fullName evidence="1">Uncharacterized protein</fullName>
    </submittedName>
</protein>
<feature type="non-terminal residue" evidence="1">
    <location>
        <position position="57"/>
    </location>
</feature>
<evidence type="ECO:0000313" key="1">
    <source>
        <dbReference type="EMBL" id="CAH2283150.1"/>
    </source>
</evidence>